<evidence type="ECO:0000256" key="1">
    <source>
        <dbReference type="SAM" id="MobiDB-lite"/>
    </source>
</evidence>
<dbReference type="Proteomes" id="UP001218218">
    <property type="component" value="Unassembled WGS sequence"/>
</dbReference>
<feature type="non-terminal residue" evidence="2">
    <location>
        <position position="1"/>
    </location>
</feature>
<protein>
    <submittedName>
        <fullName evidence="2">Uncharacterized protein</fullName>
    </submittedName>
</protein>
<feature type="compositionally biased region" description="Polar residues" evidence="1">
    <location>
        <begin position="225"/>
        <end position="238"/>
    </location>
</feature>
<comment type="caution">
    <text evidence="2">The sequence shown here is derived from an EMBL/GenBank/DDBJ whole genome shotgun (WGS) entry which is preliminary data.</text>
</comment>
<dbReference type="EMBL" id="JARIHO010000011">
    <property type="protein sequence ID" value="KAJ7353640.1"/>
    <property type="molecule type" value="Genomic_DNA"/>
</dbReference>
<keyword evidence="3" id="KW-1185">Reference proteome</keyword>
<dbReference type="AlphaFoldDB" id="A0AAD7EWZ2"/>
<reference evidence="2" key="1">
    <citation type="submission" date="2023-03" db="EMBL/GenBank/DDBJ databases">
        <title>Massive genome expansion in bonnet fungi (Mycena s.s.) driven by repeated elements and novel gene families across ecological guilds.</title>
        <authorList>
            <consortium name="Lawrence Berkeley National Laboratory"/>
            <person name="Harder C.B."/>
            <person name="Miyauchi S."/>
            <person name="Viragh M."/>
            <person name="Kuo A."/>
            <person name="Thoen E."/>
            <person name="Andreopoulos B."/>
            <person name="Lu D."/>
            <person name="Skrede I."/>
            <person name="Drula E."/>
            <person name="Henrissat B."/>
            <person name="Morin E."/>
            <person name="Kohler A."/>
            <person name="Barry K."/>
            <person name="LaButti K."/>
            <person name="Morin E."/>
            <person name="Salamov A."/>
            <person name="Lipzen A."/>
            <person name="Mereny Z."/>
            <person name="Hegedus B."/>
            <person name="Baldrian P."/>
            <person name="Stursova M."/>
            <person name="Weitz H."/>
            <person name="Taylor A."/>
            <person name="Grigoriev I.V."/>
            <person name="Nagy L.G."/>
            <person name="Martin F."/>
            <person name="Kauserud H."/>
        </authorList>
    </citation>
    <scope>NUCLEOTIDE SEQUENCE</scope>
    <source>
        <strain evidence="2">CBHHK002</strain>
    </source>
</reference>
<accession>A0AAD7EWZ2</accession>
<organism evidence="2 3">
    <name type="scientific">Mycena albidolilacea</name>
    <dbReference type="NCBI Taxonomy" id="1033008"/>
    <lineage>
        <taxon>Eukaryota</taxon>
        <taxon>Fungi</taxon>
        <taxon>Dikarya</taxon>
        <taxon>Basidiomycota</taxon>
        <taxon>Agaricomycotina</taxon>
        <taxon>Agaricomycetes</taxon>
        <taxon>Agaricomycetidae</taxon>
        <taxon>Agaricales</taxon>
        <taxon>Marasmiineae</taxon>
        <taxon>Mycenaceae</taxon>
        <taxon>Mycena</taxon>
    </lineage>
</organism>
<proteinExistence type="predicted"/>
<feature type="compositionally biased region" description="Basic and acidic residues" evidence="1">
    <location>
        <begin position="212"/>
        <end position="222"/>
    </location>
</feature>
<name>A0AAD7EWZ2_9AGAR</name>
<gene>
    <name evidence="2" type="ORF">DFH08DRAFT_988336</name>
</gene>
<evidence type="ECO:0000313" key="3">
    <source>
        <dbReference type="Proteomes" id="UP001218218"/>
    </source>
</evidence>
<sequence>KGGRLKKIIELGNVGNDQERKVPLTSYLSVGLRSIWRGLDTYDMEHSYANFRIEILRLHPELVAHECGSLESLEKLCAEFHGIGPNEEGRLRRFNIRFCSLVKRLQRSPVLVTNRNACTRYLSTMDFVFNRRICRAVEKREISLVLLQQLSIDVQTSDGSAWRRDDTIALQDLVQVTKVVARTDVSYLQSDGTDGAQGEISPRNHSSIHGIQNDEKPRDLARSRGIQTDTVESFTQTPARGADALTEDHAI</sequence>
<evidence type="ECO:0000313" key="2">
    <source>
        <dbReference type="EMBL" id="KAJ7353640.1"/>
    </source>
</evidence>
<feature type="region of interest" description="Disordered" evidence="1">
    <location>
        <begin position="190"/>
        <end position="251"/>
    </location>
</feature>